<name>A0A075AU66_ROZAC</name>
<evidence type="ECO:0000256" key="12">
    <source>
        <dbReference type="ARBA" id="ARBA00023273"/>
    </source>
</evidence>
<dbReference type="HOGENOM" id="CLU_582846_0_0_1"/>
<dbReference type="FunFam" id="1.20.140.100:FF:000001">
    <property type="entry name" value="dynein heavy chain 17, axonemal"/>
    <property type="match status" value="1"/>
</dbReference>
<dbReference type="GO" id="GO:0030286">
    <property type="term" value="C:dynein complex"/>
    <property type="evidence" value="ECO:0007669"/>
    <property type="project" value="UniProtKB-KW"/>
</dbReference>
<evidence type="ECO:0000259" key="14">
    <source>
        <dbReference type="Pfam" id="PF08393"/>
    </source>
</evidence>
<organism evidence="15 16">
    <name type="scientific">Rozella allomycis (strain CSF55)</name>
    <dbReference type="NCBI Taxonomy" id="988480"/>
    <lineage>
        <taxon>Eukaryota</taxon>
        <taxon>Fungi</taxon>
        <taxon>Fungi incertae sedis</taxon>
        <taxon>Cryptomycota</taxon>
        <taxon>Cryptomycota incertae sedis</taxon>
        <taxon>Rozella</taxon>
    </lineage>
</organism>
<dbReference type="AlphaFoldDB" id="A0A075AU66"/>
<evidence type="ECO:0000256" key="13">
    <source>
        <dbReference type="SAM" id="Coils"/>
    </source>
</evidence>
<gene>
    <name evidence="15" type="ORF">O9G_000460</name>
</gene>
<comment type="similarity">
    <text evidence="2">Belongs to the dynein heavy chain family.</text>
</comment>
<reference evidence="15 16" key="1">
    <citation type="journal article" date="2013" name="Curr. Biol.">
        <title>Shared signatures of parasitism and phylogenomics unite Cryptomycota and microsporidia.</title>
        <authorList>
            <person name="James T.Y."/>
            <person name="Pelin A."/>
            <person name="Bonen L."/>
            <person name="Ahrendt S."/>
            <person name="Sain D."/>
            <person name="Corradi N."/>
            <person name="Stajich J.E."/>
        </authorList>
    </citation>
    <scope>NUCLEOTIDE SEQUENCE [LARGE SCALE GENOMIC DNA]</scope>
    <source>
        <strain evidence="15 16">CSF55</strain>
    </source>
</reference>
<proteinExistence type="inferred from homology"/>
<dbReference type="EMBL" id="KE561047">
    <property type="protein sequence ID" value="EPZ33685.1"/>
    <property type="molecule type" value="Genomic_DNA"/>
</dbReference>
<dbReference type="GO" id="GO:0005524">
    <property type="term" value="F:ATP binding"/>
    <property type="evidence" value="ECO:0007669"/>
    <property type="project" value="UniProtKB-KW"/>
</dbReference>
<evidence type="ECO:0000313" key="15">
    <source>
        <dbReference type="EMBL" id="EPZ33685.1"/>
    </source>
</evidence>
<dbReference type="GO" id="GO:0005874">
    <property type="term" value="C:microtubule"/>
    <property type="evidence" value="ECO:0007669"/>
    <property type="project" value="UniProtKB-KW"/>
</dbReference>
<keyword evidence="8 13" id="KW-0175">Coiled coil</keyword>
<evidence type="ECO:0000256" key="11">
    <source>
        <dbReference type="ARBA" id="ARBA00023212"/>
    </source>
</evidence>
<evidence type="ECO:0000256" key="6">
    <source>
        <dbReference type="ARBA" id="ARBA00022840"/>
    </source>
</evidence>
<dbReference type="InterPro" id="IPR042222">
    <property type="entry name" value="Dynein_2_N"/>
</dbReference>
<dbReference type="Gene3D" id="1.10.287.2620">
    <property type="match status" value="1"/>
</dbReference>
<evidence type="ECO:0000256" key="9">
    <source>
        <dbReference type="ARBA" id="ARBA00023069"/>
    </source>
</evidence>
<dbReference type="GO" id="GO:0005930">
    <property type="term" value="C:axoneme"/>
    <property type="evidence" value="ECO:0007669"/>
    <property type="project" value="UniProtKB-SubCell"/>
</dbReference>
<evidence type="ECO:0000256" key="1">
    <source>
        <dbReference type="ARBA" id="ARBA00004430"/>
    </source>
</evidence>
<evidence type="ECO:0000256" key="10">
    <source>
        <dbReference type="ARBA" id="ARBA00023175"/>
    </source>
</evidence>
<feature type="coiled-coil region" evidence="13">
    <location>
        <begin position="74"/>
        <end position="145"/>
    </location>
</feature>
<accession>A0A075AU66</accession>
<sequence>MKVPSTTEELCELINYLDKNSADETTGLKEEIYRGIKRINFLLNYAQLTEEDIKLNSVTMTWPERIGPIFDLSKKRLVQKKTKAQEEVKIKSQNLEAEVESLLDIVYKFQDCGILSETNEYVKKLRSIEIKIDELSFKIKEINKEEELLEFDLSPFGKFEEAKEALGPFKLLWDSVSTFQNEYNRWMTSAFIELDAHQIDEQVGNLYKSILKLTKTFKDLAVPRKVSEQIKNKIEKFKAYIPLITILRSPGLKNRHWKEMSDVAGVDMTPDEETTLSTYLEMDLSAHIPKFEEISEVAMKEFNFEKTLANMMEEWKNMTFNHMPYRDSGTFTLTAQEDLQALMNDQIIKIQTLKNSPLARNLEDLIAESEQTLMNIKETWNEWLKVQSGWLRLEPIFSSEETSQQMPLESRNFKQVDKIWREIMTQCLETPEILIMIKTPNLLEKLKECNSLIEEIQKVRNEQNHETPQ</sequence>
<evidence type="ECO:0000256" key="8">
    <source>
        <dbReference type="ARBA" id="ARBA00023054"/>
    </source>
</evidence>
<dbReference type="GO" id="GO:0051959">
    <property type="term" value="F:dynein light intermediate chain binding"/>
    <property type="evidence" value="ECO:0007669"/>
    <property type="project" value="InterPro"/>
</dbReference>
<evidence type="ECO:0000256" key="4">
    <source>
        <dbReference type="ARBA" id="ARBA00022701"/>
    </source>
</evidence>
<evidence type="ECO:0000256" key="7">
    <source>
        <dbReference type="ARBA" id="ARBA00023017"/>
    </source>
</evidence>
<comment type="subcellular location">
    <subcellularLocation>
        <location evidence="1">Cytoplasm</location>
        <location evidence="1">Cytoskeleton</location>
        <location evidence="1">Cilium axoneme</location>
    </subcellularLocation>
</comment>
<evidence type="ECO:0000256" key="5">
    <source>
        <dbReference type="ARBA" id="ARBA00022741"/>
    </source>
</evidence>
<dbReference type="Proteomes" id="UP000030755">
    <property type="component" value="Unassembled WGS sequence"/>
</dbReference>
<dbReference type="FunFam" id="1.10.287.2620:FF:000002">
    <property type="entry name" value="Dynein heavy chain 2, axonemal"/>
    <property type="match status" value="1"/>
</dbReference>
<keyword evidence="12" id="KW-0966">Cell projection</keyword>
<dbReference type="OrthoDB" id="447173at2759"/>
<dbReference type="STRING" id="988480.A0A075AU66"/>
<evidence type="ECO:0000256" key="2">
    <source>
        <dbReference type="ARBA" id="ARBA00008887"/>
    </source>
</evidence>
<dbReference type="InterPro" id="IPR013602">
    <property type="entry name" value="Dynein_heavy_linker"/>
</dbReference>
<feature type="domain" description="Dynein heavy chain linker" evidence="14">
    <location>
        <begin position="160"/>
        <end position="459"/>
    </location>
</feature>
<keyword evidence="4" id="KW-0493">Microtubule</keyword>
<dbReference type="GO" id="GO:0007018">
    <property type="term" value="P:microtubule-based movement"/>
    <property type="evidence" value="ECO:0007669"/>
    <property type="project" value="InterPro"/>
</dbReference>
<dbReference type="PANTHER" id="PTHR45703:SF1">
    <property type="entry name" value="DYNEINS HEAVY CHAIN"/>
    <property type="match status" value="1"/>
</dbReference>
<keyword evidence="10" id="KW-0505">Motor protein</keyword>
<keyword evidence="3" id="KW-0963">Cytoplasm</keyword>
<dbReference type="InterPro" id="IPR026983">
    <property type="entry name" value="DHC"/>
</dbReference>
<dbReference type="Pfam" id="PF08393">
    <property type="entry name" value="DHC_N2"/>
    <property type="match status" value="1"/>
</dbReference>
<dbReference type="Gene3D" id="1.20.140.100">
    <property type="entry name" value="Dynein heavy chain, N-terminal domain 2"/>
    <property type="match status" value="1"/>
</dbReference>
<keyword evidence="9" id="KW-0969">Cilium</keyword>
<keyword evidence="16" id="KW-1185">Reference proteome</keyword>
<evidence type="ECO:0000256" key="3">
    <source>
        <dbReference type="ARBA" id="ARBA00022490"/>
    </source>
</evidence>
<protein>
    <submittedName>
        <fullName evidence="15">Dynein heavy chain-2 domain-containing protein</fullName>
    </submittedName>
</protein>
<dbReference type="GO" id="GO:0045505">
    <property type="term" value="F:dynein intermediate chain binding"/>
    <property type="evidence" value="ECO:0007669"/>
    <property type="project" value="InterPro"/>
</dbReference>
<keyword evidence="5" id="KW-0547">Nucleotide-binding</keyword>
<evidence type="ECO:0000313" key="16">
    <source>
        <dbReference type="Proteomes" id="UP000030755"/>
    </source>
</evidence>
<keyword evidence="7" id="KW-0243">Dynein</keyword>
<dbReference type="PANTHER" id="PTHR45703">
    <property type="entry name" value="DYNEIN HEAVY CHAIN"/>
    <property type="match status" value="1"/>
</dbReference>
<keyword evidence="6" id="KW-0067">ATP-binding</keyword>
<keyword evidence="11" id="KW-0206">Cytoskeleton</keyword>